<name>A0ACA9PU01_9GLOM</name>
<feature type="non-terminal residue" evidence="1">
    <location>
        <position position="50"/>
    </location>
</feature>
<dbReference type="Proteomes" id="UP000789702">
    <property type="component" value="Unassembled WGS sequence"/>
</dbReference>
<comment type="caution">
    <text evidence="1">The sequence shown here is derived from an EMBL/GenBank/DDBJ whole genome shotgun (WGS) entry which is preliminary data.</text>
</comment>
<keyword evidence="2" id="KW-1185">Reference proteome</keyword>
<sequence>MSDDTSLPSVEEVNQWSPQQVIEFLESYNREKKLFLEDGDIKAIKDNRVR</sequence>
<evidence type="ECO:0000313" key="1">
    <source>
        <dbReference type="EMBL" id="CAG8722621.1"/>
    </source>
</evidence>
<organism evidence="1 2">
    <name type="scientific">Dentiscutata heterogama</name>
    <dbReference type="NCBI Taxonomy" id="1316150"/>
    <lineage>
        <taxon>Eukaryota</taxon>
        <taxon>Fungi</taxon>
        <taxon>Fungi incertae sedis</taxon>
        <taxon>Mucoromycota</taxon>
        <taxon>Glomeromycotina</taxon>
        <taxon>Glomeromycetes</taxon>
        <taxon>Diversisporales</taxon>
        <taxon>Gigasporaceae</taxon>
        <taxon>Dentiscutata</taxon>
    </lineage>
</organism>
<dbReference type="EMBL" id="CAJVPU010033498">
    <property type="protein sequence ID" value="CAG8722621.1"/>
    <property type="molecule type" value="Genomic_DNA"/>
</dbReference>
<proteinExistence type="predicted"/>
<protein>
    <submittedName>
        <fullName evidence="1">17263_t:CDS:1</fullName>
    </submittedName>
</protein>
<evidence type="ECO:0000313" key="2">
    <source>
        <dbReference type="Proteomes" id="UP000789702"/>
    </source>
</evidence>
<reference evidence="1" key="1">
    <citation type="submission" date="2021-06" db="EMBL/GenBank/DDBJ databases">
        <authorList>
            <person name="Kallberg Y."/>
            <person name="Tangrot J."/>
            <person name="Rosling A."/>
        </authorList>
    </citation>
    <scope>NUCLEOTIDE SEQUENCE</scope>
    <source>
        <strain evidence="1">IL203A</strain>
    </source>
</reference>
<accession>A0ACA9PU01</accession>
<gene>
    <name evidence="1" type="ORF">DHETER_LOCUS12922</name>
</gene>